<dbReference type="AlphaFoldDB" id="A0A4V1FZJ0"/>
<evidence type="ECO:0000313" key="2">
    <source>
        <dbReference type="Proteomes" id="UP000302218"/>
    </source>
</evidence>
<organism evidence="1 2">
    <name type="scientific">Natrinema versiforme</name>
    <dbReference type="NCBI Taxonomy" id="88724"/>
    <lineage>
        <taxon>Archaea</taxon>
        <taxon>Methanobacteriati</taxon>
        <taxon>Methanobacteriota</taxon>
        <taxon>Stenosarchaea group</taxon>
        <taxon>Halobacteria</taxon>
        <taxon>Halobacteriales</taxon>
        <taxon>Natrialbaceae</taxon>
        <taxon>Natrinema</taxon>
    </lineage>
</organism>
<dbReference type="Proteomes" id="UP000302218">
    <property type="component" value="Chromosome"/>
</dbReference>
<dbReference type="GO" id="GO:0016740">
    <property type="term" value="F:transferase activity"/>
    <property type="evidence" value="ECO:0007669"/>
    <property type="project" value="UniProtKB-KW"/>
</dbReference>
<evidence type="ECO:0000313" key="1">
    <source>
        <dbReference type="EMBL" id="QCS42016.1"/>
    </source>
</evidence>
<protein>
    <submittedName>
        <fullName evidence="1">Glycosyltransferase</fullName>
    </submittedName>
</protein>
<dbReference type="SUPFAM" id="SSF53756">
    <property type="entry name" value="UDP-Glycosyltransferase/glycogen phosphorylase"/>
    <property type="match status" value="1"/>
</dbReference>
<dbReference type="KEGG" id="nvr:FEJ81_06465"/>
<dbReference type="RefSeq" id="WP_138244512.1">
    <property type="nucleotide sequence ID" value="NZ_CP040330.1"/>
</dbReference>
<accession>A0A4V1FZJ0</accession>
<name>A0A4V1FZJ0_9EURY</name>
<reference evidence="2" key="1">
    <citation type="submission" date="2019-05" db="EMBL/GenBank/DDBJ databases">
        <title>Genome sequence and methylation pattern of the halophilic Archaeon Natrinema versiforme BOL5-4.</title>
        <authorList>
            <person name="DasSarma P."/>
            <person name="Anton B.P."/>
            <person name="DasSarma S.L."/>
            <person name="Martinez F.L."/>
            <person name="Guzman D."/>
            <person name="Roberts R.J."/>
            <person name="DasSarma S."/>
        </authorList>
    </citation>
    <scope>NUCLEOTIDE SEQUENCE [LARGE SCALE GENOMIC DNA]</scope>
    <source>
        <strain evidence="2">BOL5-4</strain>
    </source>
</reference>
<keyword evidence="1" id="KW-0808">Transferase</keyword>
<dbReference type="Gene3D" id="3.40.50.2000">
    <property type="entry name" value="Glycogen Phosphorylase B"/>
    <property type="match status" value="1"/>
</dbReference>
<proteinExistence type="predicted"/>
<dbReference type="OrthoDB" id="381430at2157"/>
<dbReference type="GeneID" id="40264899"/>
<sequence>MRPNIGLLNLSSHENYLLDLCKITAEIANVTVFTTEGICKRIIGKTSTLQNDINWVTKKDHETDHSFLSRIQSQEMVNLDSLISFPFYGTIFDYLQYDNFNPNCQFILFAYDLNGWIGREIGLTPKIYNYLKYPIKQKFLKKIDLLLVEFEPIMVYARNHFHETTVETFTSVIHKNNIKESSELSQAHDQESPITITVPGLIDESRREYETILRALESLSNIGMNDIEFVLLGQPVGDYGESIIRRAKKFEGPRMKVVSFHNWIPEKEFSHYIEKSNLLISPLRRTRKSDGFVEHYGQSKGSGAISDAIRNATPLLLPEWYEVPDRLMPGINTFKSDNDLSRIVSKFIKDNKIRQNLKEGAKEAASEYTRTKQKKRLHEIIQL</sequence>
<gene>
    <name evidence="1" type="ORF">FEJ81_06465</name>
</gene>
<dbReference type="EMBL" id="CP040330">
    <property type="protein sequence ID" value="QCS42016.1"/>
    <property type="molecule type" value="Genomic_DNA"/>
</dbReference>